<keyword evidence="3" id="KW-1185">Reference proteome</keyword>
<gene>
    <name evidence="2" type="ORF">FB467_3631</name>
</gene>
<proteinExistence type="predicted"/>
<keyword evidence="1" id="KW-0472">Membrane</keyword>
<dbReference type="AlphaFoldDB" id="A0A542YWI4"/>
<dbReference type="RefSeq" id="WP_153390429.1">
    <property type="nucleotide sequence ID" value="NZ_BAAAIK010000001.1"/>
</dbReference>
<keyword evidence="1" id="KW-1133">Transmembrane helix</keyword>
<dbReference type="EMBL" id="VFOP01000001">
    <property type="protein sequence ID" value="TQL52445.1"/>
    <property type="molecule type" value="Genomic_DNA"/>
</dbReference>
<reference evidence="2 3" key="1">
    <citation type="submission" date="2019-06" db="EMBL/GenBank/DDBJ databases">
        <title>Sequencing the genomes of 1000 actinobacteria strains.</title>
        <authorList>
            <person name="Klenk H.-P."/>
        </authorList>
    </citation>
    <scope>NUCLEOTIDE SEQUENCE [LARGE SCALE GENOMIC DNA]</scope>
    <source>
        <strain evidence="2 3">DSM 12335</strain>
    </source>
</reference>
<feature type="transmembrane region" description="Helical" evidence="1">
    <location>
        <begin position="6"/>
        <end position="27"/>
    </location>
</feature>
<evidence type="ECO:0000313" key="3">
    <source>
        <dbReference type="Proteomes" id="UP000319516"/>
    </source>
</evidence>
<keyword evidence="1" id="KW-0812">Transmembrane</keyword>
<evidence type="ECO:0000256" key="1">
    <source>
        <dbReference type="SAM" id="Phobius"/>
    </source>
</evidence>
<organism evidence="2 3">
    <name type="scientific">Ornithinicoccus hortensis</name>
    <dbReference type="NCBI Taxonomy" id="82346"/>
    <lineage>
        <taxon>Bacteria</taxon>
        <taxon>Bacillati</taxon>
        <taxon>Actinomycetota</taxon>
        <taxon>Actinomycetes</taxon>
        <taxon>Micrococcales</taxon>
        <taxon>Intrasporangiaceae</taxon>
        <taxon>Ornithinicoccus</taxon>
    </lineage>
</organism>
<sequence>MDAIPWYAWIVLLAIAMGGLVQVVRLISSRDTADHIDPDLRARVISLEQRIDRLERR</sequence>
<evidence type="ECO:0000313" key="2">
    <source>
        <dbReference type="EMBL" id="TQL52445.1"/>
    </source>
</evidence>
<accession>A0A542YWI4</accession>
<comment type="caution">
    <text evidence="2">The sequence shown here is derived from an EMBL/GenBank/DDBJ whole genome shotgun (WGS) entry which is preliminary data.</text>
</comment>
<name>A0A542YWI4_9MICO</name>
<protein>
    <submittedName>
        <fullName evidence="2">Uncharacterized protein</fullName>
    </submittedName>
</protein>
<dbReference type="Proteomes" id="UP000319516">
    <property type="component" value="Unassembled WGS sequence"/>
</dbReference>